<keyword evidence="1" id="KW-0812">Transmembrane</keyword>
<reference evidence="3" key="1">
    <citation type="journal article" date="2019" name="Int. J. Syst. Evol. Microbiol.">
        <title>The Global Catalogue of Microorganisms (GCM) 10K type strain sequencing project: providing services to taxonomists for standard genome sequencing and annotation.</title>
        <authorList>
            <consortium name="The Broad Institute Genomics Platform"/>
            <consortium name="The Broad Institute Genome Sequencing Center for Infectious Disease"/>
            <person name="Wu L."/>
            <person name="Ma J."/>
        </authorList>
    </citation>
    <scope>NUCLEOTIDE SEQUENCE [LARGE SCALE GENOMIC DNA]</scope>
    <source>
        <strain evidence="3">CCUG 55328</strain>
    </source>
</reference>
<name>A0ABW3TGD9_9RHOB</name>
<comment type="caution">
    <text evidence="2">The sequence shown here is derived from an EMBL/GenBank/DDBJ whole genome shotgun (WGS) entry which is preliminary data.</text>
</comment>
<evidence type="ECO:0000256" key="1">
    <source>
        <dbReference type="SAM" id="Phobius"/>
    </source>
</evidence>
<feature type="transmembrane region" description="Helical" evidence="1">
    <location>
        <begin position="12"/>
        <end position="35"/>
    </location>
</feature>
<dbReference type="Proteomes" id="UP001597151">
    <property type="component" value="Unassembled WGS sequence"/>
</dbReference>
<sequence length="153" mass="16621">MKAEKQLTGRHVLMIFVGAFGVIIGVNLVLAWSAVATFPGLEVKNSYVASQQFDARKAAQEALRWTVRADAAEGEVVLSITDEQGQPVRVGGLDAVIGRATHVADDIRPEFIFDGTSYVAPVTLADGNWNIRMTALAEDGTQFTQRVILHVIR</sequence>
<dbReference type="Pfam" id="PF05751">
    <property type="entry name" value="FixH"/>
    <property type="match status" value="1"/>
</dbReference>
<accession>A0ABW3TGD9</accession>
<dbReference type="InterPro" id="IPR008620">
    <property type="entry name" value="FixH"/>
</dbReference>
<proteinExistence type="predicted"/>
<evidence type="ECO:0000313" key="2">
    <source>
        <dbReference type="EMBL" id="MFD1194780.1"/>
    </source>
</evidence>
<keyword evidence="3" id="KW-1185">Reference proteome</keyword>
<protein>
    <submittedName>
        <fullName evidence="2">FixH family protein</fullName>
    </submittedName>
</protein>
<dbReference type="EMBL" id="JBHTKR010000003">
    <property type="protein sequence ID" value="MFD1194780.1"/>
    <property type="molecule type" value="Genomic_DNA"/>
</dbReference>
<organism evidence="2 3">
    <name type="scientific">Seohaeicola saemankumensis</name>
    <dbReference type="NCBI Taxonomy" id="481181"/>
    <lineage>
        <taxon>Bacteria</taxon>
        <taxon>Pseudomonadati</taxon>
        <taxon>Pseudomonadota</taxon>
        <taxon>Alphaproteobacteria</taxon>
        <taxon>Rhodobacterales</taxon>
        <taxon>Roseobacteraceae</taxon>
        <taxon>Seohaeicola</taxon>
    </lineage>
</organism>
<dbReference type="PIRSF" id="PIRSF011386">
    <property type="entry name" value="FixH"/>
    <property type="match status" value="1"/>
</dbReference>
<keyword evidence="1" id="KW-1133">Transmembrane helix</keyword>
<evidence type="ECO:0000313" key="3">
    <source>
        <dbReference type="Proteomes" id="UP001597151"/>
    </source>
</evidence>
<dbReference type="RefSeq" id="WP_380790702.1">
    <property type="nucleotide sequence ID" value="NZ_JBHTKR010000003.1"/>
</dbReference>
<gene>
    <name evidence="2" type="ORF">ACFQ3C_08870</name>
</gene>
<dbReference type="InterPro" id="IPR018037">
    <property type="entry name" value="FixH_proteobacterial"/>
</dbReference>
<keyword evidence="1" id="KW-0472">Membrane</keyword>